<comment type="caution">
    <text evidence="2">The sequence shown here is derived from an EMBL/GenBank/DDBJ whole genome shotgun (WGS) entry which is preliminary data.</text>
</comment>
<dbReference type="AlphaFoldDB" id="A0A2M7DA02"/>
<protein>
    <recommendedName>
        <fullName evidence="1">Xylose isomerase-like TIM barrel domain-containing protein</fullName>
    </recommendedName>
</protein>
<proteinExistence type="predicted"/>
<gene>
    <name evidence="2" type="ORF">COS25_00555</name>
</gene>
<dbReference type="Gene3D" id="3.20.20.150">
    <property type="entry name" value="Divalent-metal-dependent TIM barrel enzymes"/>
    <property type="match status" value="1"/>
</dbReference>
<reference evidence="3" key="1">
    <citation type="submission" date="2017-09" db="EMBL/GenBank/DDBJ databases">
        <title>Depth-based differentiation of microbial function through sediment-hosted aquifers and enrichment of novel symbionts in the deep terrestrial subsurface.</title>
        <authorList>
            <person name="Probst A.J."/>
            <person name="Ladd B."/>
            <person name="Jarett J.K."/>
            <person name="Geller-Mcgrath D.E."/>
            <person name="Sieber C.M.K."/>
            <person name="Emerson J.B."/>
            <person name="Anantharaman K."/>
            <person name="Thomas B.C."/>
            <person name="Malmstrom R."/>
            <person name="Stieglmeier M."/>
            <person name="Klingl A."/>
            <person name="Woyke T."/>
            <person name="Ryan C.M."/>
            <person name="Banfield J.F."/>
        </authorList>
    </citation>
    <scope>NUCLEOTIDE SEQUENCE [LARGE SCALE GENOMIC DNA]</scope>
</reference>
<dbReference type="Pfam" id="PF01261">
    <property type="entry name" value="AP_endonuc_2"/>
    <property type="match status" value="1"/>
</dbReference>
<accession>A0A2M7DA02</accession>
<sequence length="254" mass="29665">MKIGFPNHPRKNILDEIEWVGKNKFDFVDLFLEEDIAVPEKIDIHEVKKLVQKYKLDVVGHTAWYLPIGSSIRALRGAAISEAVRYFEIFKKLGVKFVAIHANWPTEMFSSKEGIKWQIETLKKLVKEAKNYNLNLMYEPIDTPQDSIENVTAIFNSVPNLFLLLDIGHASLNGRKPEEFIIRFYKKLRHVHLHDNLGWEDLHLPMGVGSINWGKTLKILKKYYNGTVTLEMFSRDKDYVLLSKEKLRKLWNKL</sequence>
<dbReference type="PANTHER" id="PTHR12110">
    <property type="entry name" value="HYDROXYPYRUVATE ISOMERASE"/>
    <property type="match status" value="1"/>
</dbReference>
<dbReference type="SUPFAM" id="SSF51658">
    <property type="entry name" value="Xylose isomerase-like"/>
    <property type="match status" value="1"/>
</dbReference>
<organism evidence="2 3">
    <name type="scientific">Candidatus Nealsonbacteria bacterium CG02_land_8_20_14_3_00_37_10</name>
    <dbReference type="NCBI Taxonomy" id="1974699"/>
    <lineage>
        <taxon>Bacteria</taxon>
        <taxon>Candidatus Nealsoniibacteriota</taxon>
    </lineage>
</organism>
<feature type="domain" description="Xylose isomerase-like TIM barrel" evidence="1">
    <location>
        <begin position="19"/>
        <end position="238"/>
    </location>
</feature>
<dbReference type="InterPro" id="IPR013022">
    <property type="entry name" value="Xyl_isomerase-like_TIM-brl"/>
</dbReference>
<evidence type="ECO:0000259" key="1">
    <source>
        <dbReference type="Pfam" id="PF01261"/>
    </source>
</evidence>
<evidence type="ECO:0000313" key="2">
    <source>
        <dbReference type="EMBL" id="PIV45286.1"/>
    </source>
</evidence>
<dbReference type="InterPro" id="IPR050312">
    <property type="entry name" value="IolE/XylAMocC-like"/>
</dbReference>
<dbReference type="InterPro" id="IPR036237">
    <property type="entry name" value="Xyl_isomerase-like_sf"/>
</dbReference>
<name>A0A2M7DA02_9BACT</name>
<dbReference type="Proteomes" id="UP000230864">
    <property type="component" value="Unassembled WGS sequence"/>
</dbReference>
<dbReference type="PANTHER" id="PTHR12110:SF21">
    <property type="entry name" value="XYLOSE ISOMERASE-LIKE TIM BARREL DOMAIN-CONTAINING PROTEIN"/>
    <property type="match status" value="1"/>
</dbReference>
<dbReference type="EMBL" id="PETZ01000013">
    <property type="protein sequence ID" value="PIV45286.1"/>
    <property type="molecule type" value="Genomic_DNA"/>
</dbReference>
<evidence type="ECO:0000313" key="3">
    <source>
        <dbReference type="Proteomes" id="UP000230864"/>
    </source>
</evidence>